<sequence>MMGKDSLVFNLEEGESGLFSGGSCMEKKVKLFGIDLNPSKNYKEEELGRNYKGCCNIGEGDHESVNSSTTVCFERSSEQQAAIVKQPKFECQYCLKEFTNSQALGGHQNAHKKERLKKKKMQLQARKATLSYYLQPSFQTTSNNFLYDYPSSPPCFFSDDSSSQISFNQNDAQFIHFDASLSFLPQQQRSFFTLSPPDMSSGTPNPVVFHSFSSSSSSSPSCKSLDLQLGLN</sequence>
<accession>A0ABP0Y887</accession>
<keyword evidence="1" id="KW-0862">Zinc</keyword>
<dbReference type="PROSITE" id="PS50157">
    <property type="entry name" value="ZINC_FINGER_C2H2_2"/>
    <property type="match status" value="1"/>
</dbReference>
<dbReference type="InterPro" id="IPR036236">
    <property type="entry name" value="Znf_C2H2_sf"/>
</dbReference>
<dbReference type="PANTHER" id="PTHR46353">
    <property type="entry name" value="ZINC FINGER PROTEIN 5"/>
    <property type="match status" value="1"/>
</dbReference>
<name>A0ABP0Y887_9ROSI</name>
<feature type="compositionally biased region" description="Low complexity" evidence="2">
    <location>
        <begin position="212"/>
        <end position="224"/>
    </location>
</feature>
<protein>
    <recommendedName>
        <fullName evidence="3">C2H2-type domain-containing protein</fullName>
    </recommendedName>
</protein>
<proteinExistence type="predicted"/>
<dbReference type="EMBL" id="OZ021737">
    <property type="protein sequence ID" value="CAK9316636.1"/>
    <property type="molecule type" value="Genomic_DNA"/>
</dbReference>
<evidence type="ECO:0000259" key="3">
    <source>
        <dbReference type="PROSITE" id="PS50157"/>
    </source>
</evidence>
<dbReference type="InterPro" id="IPR013087">
    <property type="entry name" value="Znf_C2H2_type"/>
</dbReference>
<dbReference type="PROSITE" id="PS00028">
    <property type="entry name" value="ZINC_FINGER_C2H2_1"/>
    <property type="match status" value="1"/>
</dbReference>
<dbReference type="Proteomes" id="UP001642487">
    <property type="component" value="Chromosome 3"/>
</dbReference>
<dbReference type="SUPFAM" id="SSF57667">
    <property type="entry name" value="beta-beta-alpha zinc fingers"/>
    <property type="match status" value="1"/>
</dbReference>
<dbReference type="Pfam" id="PF13912">
    <property type="entry name" value="zf-C2H2_6"/>
    <property type="match status" value="1"/>
</dbReference>
<feature type="region of interest" description="Disordered" evidence="2">
    <location>
        <begin position="212"/>
        <end position="232"/>
    </location>
</feature>
<feature type="domain" description="C2H2-type" evidence="3">
    <location>
        <begin position="89"/>
        <end position="116"/>
    </location>
</feature>
<evidence type="ECO:0000256" key="2">
    <source>
        <dbReference type="SAM" id="MobiDB-lite"/>
    </source>
</evidence>
<dbReference type="InterPro" id="IPR044299">
    <property type="entry name" value="GIS3/ZFP5/ZFP6"/>
</dbReference>
<evidence type="ECO:0000313" key="5">
    <source>
        <dbReference type="Proteomes" id="UP001642487"/>
    </source>
</evidence>
<keyword evidence="1" id="KW-0479">Metal-binding</keyword>
<reference evidence="4 5" key="1">
    <citation type="submission" date="2024-03" db="EMBL/GenBank/DDBJ databases">
        <authorList>
            <person name="Gkanogiannis A."/>
            <person name="Becerra Lopez-Lavalle L."/>
        </authorList>
    </citation>
    <scope>NUCLEOTIDE SEQUENCE [LARGE SCALE GENOMIC DNA]</scope>
</reference>
<evidence type="ECO:0000256" key="1">
    <source>
        <dbReference type="PROSITE-ProRule" id="PRU00042"/>
    </source>
</evidence>
<evidence type="ECO:0000313" key="4">
    <source>
        <dbReference type="EMBL" id="CAK9316636.1"/>
    </source>
</evidence>
<dbReference type="PANTHER" id="PTHR46353:SF5">
    <property type="entry name" value="ZINC FINGER PROTEIN 5"/>
    <property type="match status" value="1"/>
</dbReference>
<keyword evidence="1" id="KW-0863">Zinc-finger</keyword>
<keyword evidence="5" id="KW-1185">Reference proteome</keyword>
<dbReference type="Gene3D" id="3.30.160.60">
    <property type="entry name" value="Classic Zinc Finger"/>
    <property type="match status" value="1"/>
</dbReference>
<gene>
    <name evidence="4" type="ORF">CITCOLO1_LOCUS8503</name>
</gene>
<organism evidence="4 5">
    <name type="scientific">Citrullus colocynthis</name>
    <name type="common">colocynth</name>
    <dbReference type="NCBI Taxonomy" id="252529"/>
    <lineage>
        <taxon>Eukaryota</taxon>
        <taxon>Viridiplantae</taxon>
        <taxon>Streptophyta</taxon>
        <taxon>Embryophyta</taxon>
        <taxon>Tracheophyta</taxon>
        <taxon>Spermatophyta</taxon>
        <taxon>Magnoliopsida</taxon>
        <taxon>eudicotyledons</taxon>
        <taxon>Gunneridae</taxon>
        <taxon>Pentapetalae</taxon>
        <taxon>rosids</taxon>
        <taxon>fabids</taxon>
        <taxon>Cucurbitales</taxon>
        <taxon>Cucurbitaceae</taxon>
        <taxon>Benincaseae</taxon>
        <taxon>Citrullus</taxon>
    </lineage>
</organism>